<evidence type="ECO:0000313" key="11">
    <source>
        <dbReference type="RefSeq" id="XP_011493978.1"/>
    </source>
</evidence>
<evidence type="ECO:0000256" key="8">
    <source>
        <dbReference type="ARBA" id="ARBA00023242"/>
    </source>
</evidence>
<evidence type="ECO:0000256" key="4">
    <source>
        <dbReference type="ARBA" id="ARBA00022763"/>
    </source>
</evidence>
<dbReference type="GO" id="GO:0003690">
    <property type="term" value="F:double-stranded DNA binding"/>
    <property type="evidence" value="ECO:0007669"/>
    <property type="project" value="TreeGrafter"/>
</dbReference>
<dbReference type="PANTHER" id="PTHR12415:SF0">
    <property type="entry name" value="TYROSYL-DNA PHOSPHODIESTERASE 1"/>
    <property type="match status" value="1"/>
</dbReference>
<reference evidence="11" key="1">
    <citation type="submission" date="2025-08" db="UniProtKB">
        <authorList>
            <consortium name="RefSeq"/>
        </authorList>
    </citation>
    <scope>IDENTIFICATION</scope>
</reference>
<evidence type="ECO:0000256" key="3">
    <source>
        <dbReference type="ARBA" id="ARBA00022722"/>
    </source>
</evidence>
<keyword evidence="10" id="KW-1185">Reference proteome</keyword>
<feature type="binding site" evidence="9">
    <location>
        <position position="185"/>
    </location>
    <ligand>
        <name>substrate</name>
    </ligand>
</feature>
<dbReference type="GO" id="GO:0017005">
    <property type="term" value="F:3'-tyrosyl-DNA phosphodiesterase activity"/>
    <property type="evidence" value="ECO:0007669"/>
    <property type="project" value="TreeGrafter"/>
</dbReference>
<evidence type="ECO:0000256" key="5">
    <source>
        <dbReference type="ARBA" id="ARBA00022801"/>
    </source>
</evidence>
<gene>
    <name evidence="11" type="primary">LOC105359170</name>
</gene>
<dbReference type="PANTHER" id="PTHR12415">
    <property type="entry name" value="TYROSYL-DNA PHOSPHODIESTERASE 1"/>
    <property type="match status" value="1"/>
</dbReference>
<dbReference type="SUPFAM" id="SSF56024">
    <property type="entry name" value="Phospholipase D/nuclease"/>
    <property type="match status" value="2"/>
</dbReference>
<keyword evidence="8" id="KW-0539">Nucleus</keyword>
<proteinExistence type="inferred from homology"/>
<dbReference type="Proteomes" id="UP000695007">
    <property type="component" value="Unplaced"/>
</dbReference>
<organism evidence="10 11">
    <name type="scientific">Ceratosolen solmsi marchali</name>
    <dbReference type="NCBI Taxonomy" id="326594"/>
    <lineage>
        <taxon>Eukaryota</taxon>
        <taxon>Metazoa</taxon>
        <taxon>Ecdysozoa</taxon>
        <taxon>Arthropoda</taxon>
        <taxon>Hexapoda</taxon>
        <taxon>Insecta</taxon>
        <taxon>Pterygota</taxon>
        <taxon>Neoptera</taxon>
        <taxon>Endopterygota</taxon>
        <taxon>Hymenoptera</taxon>
        <taxon>Apocrita</taxon>
        <taxon>Proctotrupomorpha</taxon>
        <taxon>Chalcidoidea</taxon>
        <taxon>Agaonidae</taxon>
        <taxon>Agaoninae</taxon>
        <taxon>Ceratosolen</taxon>
    </lineage>
</organism>
<evidence type="ECO:0000256" key="7">
    <source>
        <dbReference type="ARBA" id="ARBA00023204"/>
    </source>
</evidence>
<name>A0AAJ6YBC6_9HYME</name>
<sequence length="536" mass="61938">MNNEISSLEDIRIIRNDNSEENRDNPHKDTLEMKISTWMMLYANLETSEYRAKMRDVCISIAEALRKENIIVADHGSFSSKFASSSPYHYFLTLINVLQDTHSQIFSVSFHEIIDYTLGEIVDSLHLCNDVELSWIVTEYMLAAQDPKMTIICDACVDFQIEYELPFDIILTVMEGSSYRFHNSKVSILKYYNDKIRIIVSNADMRHIQWKSQTQGIWVSPLLPLLPDITDPSDGESITNFKNDFIDYLSQYEQPEVFGWIALVQRADCSAINVAFIASVPGYHDNLSLNKWGYNKLETVLANHVTTSPNSQNWPIIAHSSCLGVYGNNYDYWLANIVKAMSNEKNSSDIKPDIKIIYPSQKNVNESIYDKSNTKLFHCKDTYLQELWMSDYMYQWKSEKTCRSLAMPQLRCYTRISPDETEISWFLLTSCNLTKSSWGKLLDNERGLKISNYEAGVLFLPKIVIKQTSFPIKETNSLEIPVFLLPYDVPLTKYEPDDNPFFTSDPNFVVSTESIRKRINTESNDIKDFFTQFLSK</sequence>
<dbReference type="KEGG" id="csol:105359170"/>
<evidence type="ECO:0000256" key="9">
    <source>
        <dbReference type="PIRSR" id="PIRSR610347-2"/>
    </source>
</evidence>
<dbReference type="RefSeq" id="XP_011493978.1">
    <property type="nucleotide sequence ID" value="XM_011495676.1"/>
</dbReference>
<dbReference type="Pfam" id="PF06087">
    <property type="entry name" value="Tyr-DNA_phospho"/>
    <property type="match status" value="1"/>
</dbReference>
<dbReference type="AlphaFoldDB" id="A0AAJ6YBC6"/>
<protein>
    <submittedName>
        <fullName evidence="11">Probable tyrosyl-DNA phosphodiesterase</fullName>
    </submittedName>
</protein>
<dbReference type="GO" id="GO:0004527">
    <property type="term" value="F:exonuclease activity"/>
    <property type="evidence" value="ECO:0007669"/>
    <property type="project" value="UniProtKB-KW"/>
</dbReference>
<keyword evidence="3" id="KW-0540">Nuclease</keyword>
<comment type="similarity">
    <text evidence="2">Belongs to the tyrosyl-DNA phosphodiesterase family.</text>
</comment>
<dbReference type="Gene3D" id="3.30.870.10">
    <property type="entry name" value="Endonuclease Chain A"/>
    <property type="match status" value="2"/>
</dbReference>
<evidence type="ECO:0000256" key="2">
    <source>
        <dbReference type="ARBA" id="ARBA00010205"/>
    </source>
</evidence>
<evidence type="ECO:0000313" key="10">
    <source>
        <dbReference type="Proteomes" id="UP000695007"/>
    </source>
</evidence>
<dbReference type="GeneID" id="105359170"/>
<dbReference type="InterPro" id="IPR010347">
    <property type="entry name" value="Tdp1"/>
</dbReference>
<keyword evidence="5" id="KW-0378">Hydrolase</keyword>
<keyword evidence="4" id="KW-0227">DNA damage</keyword>
<keyword evidence="6" id="KW-0269">Exonuclease</keyword>
<accession>A0AAJ6YBC6</accession>
<dbReference type="GO" id="GO:0003697">
    <property type="term" value="F:single-stranded DNA binding"/>
    <property type="evidence" value="ECO:0007669"/>
    <property type="project" value="TreeGrafter"/>
</dbReference>
<dbReference type="GO" id="GO:0006281">
    <property type="term" value="P:DNA repair"/>
    <property type="evidence" value="ECO:0007669"/>
    <property type="project" value="UniProtKB-KW"/>
</dbReference>
<keyword evidence="7" id="KW-0234">DNA repair</keyword>
<evidence type="ECO:0000256" key="1">
    <source>
        <dbReference type="ARBA" id="ARBA00004123"/>
    </source>
</evidence>
<dbReference type="GO" id="GO:0005634">
    <property type="term" value="C:nucleus"/>
    <property type="evidence" value="ECO:0007669"/>
    <property type="project" value="UniProtKB-SubCell"/>
</dbReference>
<evidence type="ECO:0000256" key="6">
    <source>
        <dbReference type="ARBA" id="ARBA00022839"/>
    </source>
</evidence>
<comment type="subcellular location">
    <subcellularLocation>
        <location evidence="1">Nucleus</location>
    </subcellularLocation>
</comment>